<comment type="caution">
    <text evidence="3">The sequence shown here is derived from an EMBL/GenBank/DDBJ whole genome shotgun (WGS) entry which is preliminary data.</text>
</comment>
<feature type="transmembrane region" description="Helical" evidence="1">
    <location>
        <begin position="262"/>
        <end position="281"/>
    </location>
</feature>
<dbReference type="EMBL" id="JABMCG010000125">
    <property type="protein sequence ID" value="NUU29540.1"/>
    <property type="molecule type" value="Genomic_DNA"/>
</dbReference>
<proteinExistence type="predicted"/>
<feature type="transmembrane region" description="Helical" evidence="1">
    <location>
        <begin position="207"/>
        <end position="227"/>
    </location>
</feature>
<evidence type="ECO:0000259" key="2">
    <source>
        <dbReference type="Pfam" id="PF04892"/>
    </source>
</evidence>
<protein>
    <submittedName>
        <fullName evidence="3">VanZ family protein</fullName>
    </submittedName>
</protein>
<dbReference type="Proteomes" id="UP000539146">
    <property type="component" value="Unassembled WGS sequence"/>
</dbReference>
<dbReference type="PANTHER" id="PTHR36834">
    <property type="entry name" value="MEMBRANE PROTEIN-RELATED"/>
    <property type="match status" value="1"/>
</dbReference>
<name>A0A850DZB2_9MICO</name>
<feature type="transmembrane region" description="Helical" evidence="1">
    <location>
        <begin position="154"/>
        <end position="173"/>
    </location>
</feature>
<evidence type="ECO:0000313" key="4">
    <source>
        <dbReference type="Proteomes" id="UP000539146"/>
    </source>
</evidence>
<feature type="transmembrane region" description="Helical" evidence="1">
    <location>
        <begin position="59"/>
        <end position="80"/>
    </location>
</feature>
<evidence type="ECO:0000256" key="1">
    <source>
        <dbReference type="SAM" id="Phobius"/>
    </source>
</evidence>
<accession>A0A850DZB2</accession>
<keyword evidence="1" id="KW-1133">Transmembrane helix</keyword>
<evidence type="ECO:0000313" key="3">
    <source>
        <dbReference type="EMBL" id="NUU29540.1"/>
    </source>
</evidence>
<gene>
    <name evidence="3" type="ORF">HP467_15725</name>
</gene>
<dbReference type="InterPro" id="IPR053150">
    <property type="entry name" value="Teicoplanin_resist-assoc"/>
</dbReference>
<keyword evidence="1" id="KW-0812">Transmembrane</keyword>
<feature type="domain" description="VanZ-like" evidence="2">
    <location>
        <begin position="205"/>
        <end position="277"/>
    </location>
</feature>
<feature type="transmembrane region" description="Helical" evidence="1">
    <location>
        <begin position="92"/>
        <end position="108"/>
    </location>
</feature>
<dbReference type="PANTHER" id="PTHR36834:SF1">
    <property type="entry name" value="INTEGRAL MEMBRANE PROTEIN"/>
    <property type="match status" value="1"/>
</dbReference>
<dbReference type="Pfam" id="PF04892">
    <property type="entry name" value="VanZ"/>
    <property type="match status" value="1"/>
</dbReference>
<feature type="transmembrane region" description="Helical" evidence="1">
    <location>
        <begin position="234"/>
        <end position="256"/>
    </location>
</feature>
<keyword evidence="1" id="KW-0472">Membrane</keyword>
<dbReference type="AlphaFoldDB" id="A0A850DZB2"/>
<sequence>MTTASRTTAVRIVLWAAVGLLVALLLVPGTADGLRSALGLALAALRALGHGTLDVDPGFAMAMVVTVVTVPVPVLLAVVGRASRPGGVRQRAVVTCLLVLLLAAAAAVHTDGRWDRFRDVATAGLVGVLFGSLLDAAVHARERAAHASVRSKRVAWTIAGAYGLLVVLVATWGTPVDGGIHPWLVRAIAAGQRLGAPSWLGYSAVEFTANVVFFAPFGFLAVLLLGARRWWVGMLGGFLVSCAIETTQALFLPARFASVDDVLANTSGAVLGVLLGVVVLGRARQA</sequence>
<dbReference type="InterPro" id="IPR006976">
    <property type="entry name" value="VanZ-like"/>
</dbReference>
<organism evidence="3 4">
    <name type="scientific">Curtobacterium citreum</name>
    <dbReference type="NCBI Taxonomy" id="2036"/>
    <lineage>
        <taxon>Bacteria</taxon>
        <taxon>Bacillati</taxon>
        <taxon>Actinomycetota</taxon>
        <taxon>Actinomycetes</taxon>
        <taxon>Micrococcales</taxon>
        <taxon>Microbacteriaceae</taxon>
        <taxon>Curtobacterium</taxon>
    </lineage>
</organism>
<feature type="transmembrane region" description="Helical" evidence="1">
    <location>
        <begin position="120"/>
        <end position="138"/>
    </location>
</feature>
<dbReference type="RefSeq" id="WP_175326753.1">
    <property type="nucleotide sequence ID" value="NZ_BAAAWP010000001.1"/>
</dbReference>
<reference evidence="3 4" key="1">
    <citation type="submission" date="2020-05" db="EMBL/GenBank/DDBJ databases">
        <title>Genome Sequencing of Type Strains.</title>
        <authorList>
            <person name="Lemaire J.F."/>
            <person name="Inderbitzin P."/>
            <person name="Gregorio O.A."/>
            <person name="Collins S.B."/>
            <person name="Wespe N."/>
            <person name="Knight-Connoni V."/>
        </authorList>
    </citation>
    <scope>NUCLEOTIDE SEQUENCE [LARGE SCALE GENOMIC DNA]</scope>
    <source>
        <strain evidence="3 4">DSM 20512</strain>
    </source>
</reference>